<dbReference type="KEGG" id="dku:Desku_1583"/>
<accession>A0AAU8Q2N0</accession>
<organism evidence="1 2">
    <name type="scientific">Desulfofundulus kuznetsovii (strain DSM 6115 / VKM B-1805 / 17)</name>
    <name type="common">Desulfotomaculum kuznetsovii</name>
    <dbReference type="NCBI Taxonomy" id="760568"/>
    <lineage>
        <taxon>Bacteria</taxon>
        <taxon>Bacillati</taxon>
        <taxon>Bacillota</taxon>
        <taxon>Clostridia</taxon>
        <taxon>Eubacteriales</taxon>
        <taxon>Peptococcaceae</taxon>
        <taxon>Desulfofundulus</taxon>
    </lineage>
</organism>
<reference evidence="2" key="1">
    <citation type="submission" date="2011-05" db="EMBL/GenBank/DDBJ databases">
        <title>Complete sequence of Desulfotomaculum kuznetsovii DSM 6115.</title>
        <authorList>
            <person name="Lucas S."/>
            <person name="Han J."/>
            <person name="Lapidus A."/>
            <person name="Cheng J.-F."/>
            <person name="Goodwin L."/>
            <person name="Pitluck S."/>
            <person name="Peters L."/>
            <person name="Mikhailova N."/>
            <person name="Lu M."/>
            <person name="Saunders E."/>
            <person name="Han C."/>
            <person name="Tapia R."/>
            <person name="Land M."/>
            <person name="Hauser L."/>
            <person name="Kyrpides N."/>
            <person name="Ivanova N."/>
            <person name="Pagani I."/>
            <person name="Nazina T."/>
            <person name="Ivanova A."/>
            <person name="Parshina S."/>
            <person name="Kuever J."/>
            <person name="Muyzer G."/>
            <person name="Plugge C."/>
            <person name="Stams A."/>
            <person name="Woyke T."/>
        </authorList>
    </citation>
    <scope>NUCLEOTIDE SEQUENCE [LARGE SCALE GENOMIC DNA]</scope>
    <source>
        <strain evidence="2">DSM 6115 / VKM B-1805 / 17</strain>
    </source>
</reference>
<dbReference type="EMBL" id="CP002770">
    <property type="protein sequence ID" value="AEG15163.1"/>
    <property type="molecule type" value="Genomic_DNA"/>
</dbReference>
<name>A0AAU8Q2N0_DESK7</name>
<dbReference type="Proteomes" id="UP000009229">
    <property type="component" value="Chromosome"/>
</dbReference>
<dbReference type="AlphaFoldDB" id="A0AAU8Q2N0"/>
<evidence type="ECO:0000313" key="2">
    <source>
        <dbReference type="Proteomes" id="UP000009229"/>
    </source>
</evidence>
<sequence length="67" mass="7883">MYEISCYTDSYEKMLIEAPTAEEAVLKAYGYTKSPYVLVYGHGDYRVIRSLDGQVKVIRQREWVREN</sequence>
<gene>
    <name evidence="1" type="ordered locus">Desku_1583</name>
</gene>
<proteinExistence type="predicted"/>
<protein>
    <submittedName>
        <fullName evidence="1">Uncharacterized protein</fullName>
    </submittedName>
</protein>
<evidence type="ECO:0000313" key="1">
    <source>
        <dbReference type="EMBL" id="AEG15163.1"/>
    </source>
</evidence>
<keyword evidence="2" id="KW-1185">Reference proteome</keyword>